<proteinExistence type="predicted"/>
<dbReference type="EMBL" id="AP011116">
    <property type="protein sequence ID" value="BAH55978.1"/>
    <property type="molecule type" value="Genomic_DNA"/>
</dbReference>
<reference evidence="1 2" key="1">
    <citation type="submission" date="2009-03" db="EMBL/GenBank/DDBJ databases">
        <title>Comparison of the complete genome sequences of Rhodococcus erythropolis PR4 and Rhodococcus opacus B4.</title>
        <authorList>
            <person name="Takarada H."/>
            <person name="Sekine M."/>
            <person name="Hosoyama A."/>
            <person name="Yamada R."/>
            <person name="Fujisawa T."/>
            <person name="Omata S."/>
            <person name="Shimizu A."/>
            <person name="Tsukatani N."/>
            <person name="Tanikawa S."/>
            <person name="Fujita N."/>
            <person name="Harayama S."/>
        </authorList>
    </citation>
    <scope>NUCLEOTIDE SEQUENCE [LARGE SCALE GENOMIC DNA]</scope>
    <source>
        <strain evidence="1 2">B4</strain>
        <plasmid evidence="1 2">pROB01</plasmid>
    </source>
</reference>
<organism evidence="1 2">
    <name type="scientific">Rhodococcus opacus (strain B4)</name>
    <dbReference type="NCBI Taxonomy" id="632772"/>
    <lineage>
        <taxon>Bacteria</taxon>
        <taxon>Bacillati</taxon>
        <taxon>Actinomycetota</taxon>
        <taxon>Actinomycetes</taxon>
        <taxon>Mycobacteriales</taxon>
        <taxon>Nocardiaceae</taxon>
        <taxon>Rhodococcus</taxon>
    </lineage>
</organism>
<sequence length="144" mass="15794">MKRIATALLVILAVGAAVYFLTRNPPQQPSPRPLEDRSFIINGRPTTCGELIRQPCGFGLQTEYNRFGDRLENFVNSSDLGPFATDIGFAATAKLSLQACRLSHTVGKTILEFVELGRLDHSDAGSPQLFPFWNRARESLCPGG</sequence>
<dbReference type="KEGG" id="rop:ROP_pROB01-04790"/>
<dbReference type="Proteomes" id="UP000002212">
    <property type="component" value="Plasmid pROB01"/>
</dbReference>
<keyword evidence="1" id="KW-0614">Plasmid</keyword>
<dbReference type="AlphaFoldDB" id="C1BCC3"/>
<accession>C1BCC3</accession>
<evidence type="ECO:0000313" key="2">
    <source>
        <dbReference type="Proteomes" id="UP000002212"/>
    </source>
</evidence>
<gene>
    <name evidence="1" type="ordered locus">ROP_pROB01-04790</name>
</gene>
<dbReference type="PATRIC" id="fig|632772.20.peg.8232"/>
<evidence type="ECO:0000313" key="1">
    <source>
        <dbReference type="EMBL" id="BAH55978.1"/>
    </source>
</evidence>
<dbReference type="HOGENOM" id="CLU_1794984_0_0_11"/>
<dbReference type="OrthoDB" id="4480325at2"/>
<geneLocation type="plasmid" evidence="1 2">
    <name>pROB01</name>
</geneLocation>
<name>C1BCC3_RHOOB</name>
<dbReference type="RefSeq" id="WP_007297091.1">
    <property type="nucleotide sequence ID" value="NC_012520.1"/>
</dbReference>
<protein>
    <submittedName>
        <fullName evidence="1">Uncharacterized protein</fullName>
    </submittedName>
</protein>